<dbReference type="PANTHER" id="PTHR46844:SF1">
    <property type="entry name" value="SLR5058 PROTEIN"/>
    <property type="match status" value="1"/>
</dbReference>
<dbReference type="EMBL" id="JAAHFQ010000586">
    <property type="protein sequence ID" value="NER30559.1"/>
    <property type="molecule type" value="Genomic_DNA"/>
</dbReference>
<dbReference type="Pfam" id="PF13646">
    <property type="entry name" value="HEAT_2"/>
    <property type="match status" value="1"/>
</dbReference>
<evidence type="ECO:0000256" key="3">
    <source>
        <dbReference type="SAM" id="Coils"/>
    </source>
</evidence>
<dbReference type="Pfam" id="PF05729">
    <property type="entry name" value="NACHT"/>
    <property type="match status" value="1"/>
</dbReference>
<dbReference type="InterPro" id="IPR016024">
    <property type="entry name" value="ARM-type_fold"/>
</dbReference>
<dbReference type="AlphaFoldDB" id="A0A6B3NBS2"/>
<comment type="caution">
    <text evidence="5">The sequence shown here is derived from an EMBL/GenBank/DDBJ whole genome shotgun (WGS) entry which is preliminary data.</text>
</comment>
<dbReference type="Gene3D" id="3.40.50.300">
    <property type="entry name" value="P-loop containing nucleotide triphosphate hydrolases"/>
    <property type="match status" value="1"/>
</dbReference>
<protein>
    <submittedName>
        <fullName evidence="5">NACHT domain-containing protein</fullName>
    </submittedName>
</protein>
<evidence type="ECO:0000256" key="1">
    <source>
        <dbReference type="ARBA" id="ARBA00022549"/>
    </source>
</evidence>
<dbReference type="PROSITE" id="PS50837">
    <property type="entry name" value="NACHT"/>
    <property type="match status" value="1"/>
</dbReference>
<sequence length="894" mass="103885">MVEPWTAVGVSILKDLVFKEVLLKLGKEALEDYVKDFFKECIKEGVVSAQPSLLKKALGEALQQFLRLVEEELEFECELSGAEIRDGYEVRIERFIRNEEVKPLLGKAFEKDCRAIDARKLGTIWIEHYPPTMPIEFDWDRLGKNYLREVKRIIKKSQELRAVLELEIQESIERNTKEIAGIIPDFDLRKYQEGLLERYGNLNLSSLDTDGAAYNKLQLWRIFIPQNVRQVHELLPQAYEIPKEYQRRLRESNQLEEEIDLEELEKYKKIYEQQPIRPVGEIIKNKDSYRYLVILGDPGSGKSTLLQYLALDWANSSRETAISKPIPLLIELRSYIRNRDTGDCKDFLEFFHQGSGIICRLNQHQLHQQLQNGNALVMFDGLDEVFEPGKREDVITDIHRFTNDYPQVRVIVTSRVIGYKPQRLRDAQFDHFMLQDLDEQQIKDFIEKWHNLTFNDEADKVRKLKRLQKAINSSKAISELAGNPLLLTMMAILNRNRELPRDRPELYNQASQVLLHQWDFEAKENLVKDVRLDPETIDYKDKQAMLRQVAYHMQANDKGLVGNVISADDLEEILTGYLKSIEVSQARAVAKLMIQQLRTRNFILCFLGADSYAFIHRTFLEYFCAAEFVRKFEKEKSLTEDELKTEVFGKHWQDESWHEVLRLIAGLIDVKFVGKIIEYLIEQDGEADKLLNVFLAAECLAEVRNRREIKKSAEQLLNKLKGLIRFGDEQYALDTGNYDEYELIIKIRTQAVAAVATTWKEDADTLALLKQWAQQDKHWNVRLAAVQEIARGWKQDTETLPLLKLSAQQDKDVIVRRAAVQEIARGWKQDTETLPLLKLSAQQDKDSDVRRAAVQEIARGWKQDTETLPLLKLSAQQDKDVIVRRAAVQEIARG</sequence>
<evidence type="ECO:0000259" key="4">
    <source>
        <dbReference type="PROSITE" id="PS50837"/>
    </source>
</evidence>
<name>A0A6B3NBS2_9CYAN</name>
<dbReference type="InterPro" id="IPR007111">
    <property type="entry name" value="NACHT_NTPase"/>
</dbReference>
<dbReference type="InterPro" id="IPR011989">
    <property type="entry name" value="ARM-like"/>
</dbReference>
<dbReference type="GO" id="GO:0030089">
    <property type="term" value="C:phycobilisome"/>
    <property type="evidence" value="ECO:0007669"/>
    <property type="project" value="UniProtKB-KW"/>
</dbReference>
<dbReference type="SUPFAM" id="SSF52540">
    <property type="entry name" value="P-loop containing nucleoside triphosphate hydrolases"/>
    <property type="match status" value="1"/>
</dbReference>
<feature type="non-terminal residue" evidence="5">
    <location>
        <position position="894"/>
    </location>
</feature>
<organism evidence="5">
    <name type="scientific">Symploca sp. SIO1C4</name>
    <dbReference type="NCBI Taxonomy" id="2607765"/>
    <lineage>
        <taxon>Bacteria</taxon>
        <taxon>Bacillati</taxon>
        <taxon>Cyanobacteriota</taxon>
        <taxon>Cyanophyceae</taxon>
        <taxon>Coleofasciculales</taxon>
        <taxon>Coleofasciculaceae</taxon>
        <taxon>Symploca</taxon>
    </lineage>
</organism>
<evidence type="ECO:0000313" key="5">
    <source>
        <dbReference type="EMBL" id="NER30559.1"/>
    </source>
</evidence>
<dbReference type="PANTHER" id="PTHR46844">
    <property type="entry name" value="SLR5058 PROTEIN"/>
    <property type="match status" value="1"/>
</dbReference>
<dbReference type="Gene3D" id="1.25.10.10">
    <property type="entry name" value="Leucine-rich Repeat Variant"/>
    <property type="match status" value="1"/>
</dbReference>
<evidence type="ECO:0000256" key="2">
    <source>
        <dbReference type="ARBA" id="ARBA00022738"/>
    </source>
</evidence>
<dbReference type="SUPFAM" id="SSF48371">
    <property type="entry name" value="ARM repeat"/>
    <property type="match status" value="1"/>
</dbReference>
<feature type="domain" description="NACHT" evidence="4">
    <location>
        <begin position="290"/>
        <end position="415"/>
    </location>
</feature>
<keyword evidence="2" id="KW-0605">Phycobilisome</keyword>
<gene>
    <name evidence="5" type="ORF">F6J89_23810</name>
</gene>
<feature type="coiled-coil region" evidence="3">
    <location>
        <begin position="147"/>
        <end position="174"/>
    </location>
</feature>
<accession>A0A6B3NBS2</accession>
<dbReference type="Pfam" id="PF22734">
    <property type="entry name" value="NNH2"/>
    <property type="match status" value="1"/>
</dbReference>
<reference evidence="5" key="1">
    <citation type="submission" date="2019-11" db="EMBL/GenBank/DDBJ databases">
        <title>Genomic insights into an expanded diversity of filamentous marine cyanobacteria reveals the extraordinary biosynthetic potential of Moorea and Okeania.</title>
        <authorList>
            <person name="Ferreira Leao T."/>
            <person name="Wang M."/>
            <person name="Moss N."/>
            <person name="Da Silva R."/>
            <person name="Sanders J."/>
            <person name="Nurk S."/>
            <person name="Gurevich A."/>
            <person name="Humphrey G."/>
            <person name="Reher R."/>
            <person name="Zhu Q."/>
            <person name="Belda-Ferre P."/>
            <person name="Glukhov E."/>
            <person name="Rex R."/>
            <person name="Dorrestein P.C."/>
            <person name="Knight R."/>
            <person name="Pevzner P."/>
            <person name="Gerwick W.H."/>
            <person name="Gerwick L."/>
        </authorList>
    </citation>
    <scope>NUCLEOTIDE SEQUENCE</scope>
    <source>
        <strain evidence="5">SIO1C4</strain>
    </source>
</reference>
<keyword evidence="1" id="KW-0042">Antenna complex</keyword>
<dbReference type="InterPro" id="IPR054569">
    <property type="entry name" value="NNH2"/>
</dbReference>
<proteinExistence type="predicted"/>
<keyword evidence="3" id="KW-0175">Coiled coil</keyword>
<dbReference type="InterPro" id="IPR027417">
    <property type="entry name" value="P-loop_NTPase"/>
</dbReference>